<dbReference type="InterPro" id="IPR018037">
    <property type="entry name" value="FixH_proteobacterial"/>
</dbReference>
<protein>
    <submittedName>
        <fullName evidence="2">Nitrogen fixation protein FixH</fullName>
    </submittedName>
</protein>
<name>A0A6I3KIZ4_9HYPH</name>
<sequence>MMQRSGGPAMSEARTAGEPRKPGLLGRHVLMMMLSFFGVIVAVDGFMIYRAVSTFGGLETQDAYKKGLAYNHRIARDAEQARAGWKDTVEIGGAPPRLRIALRDHADAAVAGKRLVAKVGRPATDRFDMTLDLAETGGGVYEAALPVAAEGSWIVDLSAYDGAAQQPAYEARRRVWIGH</sequence>
<keyword evidence="3" id="KW-1185">Reference proteome</keyword>
<evidence type="ECO:0000313" key="3">
    <source>
        <dbReference type="Proteomes" id="UP000440694"/>
    </source>
</evidence>
<keyword evidence="1" id="KW-0472">Membrane</keyword>
<dbReference type="Pfam" id="PF05751">
    <property type="entry name" value="FixH"/>
    <property type="match status" value="1"/>
</dbReference>
<organism evidence="2 3">
    <name type="scientific">Hyphomicrobium album</name>
    <dbReference type="NCBI Taxonomy" id="2665159"/>
    <lineage>
        <taxon>Bacteria</taxon>
        <taxon>Pseudomonadati</taxon>
        <taxon>Pseudomonadota</taxon>
        <taxon>Alphaproteobacteria</taxon>
        <taxon>Hyphomicrobiales</taxon>
        <taxon>Hyphomicrobiaceae</taxon>
        <taxon>Hyphomicrobium</taxon>
    </lineage>
</organism>
<gene>
    <name evidence="2" type="ORF">GIW81_00185</name>
</gene>
<feature type="transmembrane region" description="Helical" evidence="1">
    <location>
        <begin position="29"/>
        <end position="49"/>
    </location>
</feature>
<dbReference type="PIRSF" id="PIRSF011386">
    <property type="entry name" value="FixH"/>
    <property type="match status" value="1"/>
</dbReference>
<comment type="caution">
    <text evidence="2">The sequence shown here is derived from an EMBL/GenBank/DDBJ whole genome shotgun (WGS) entry which is preliminary data.</text>
</comment>
<reference evidence="2 3" key="1">
    <citation type="submission" date="2019-11" db="EMBL/GenBank/DDBJ databases">
        <title>Identification of a novel strain.</title>
        <authorList>
            <person name="Xu Q."/>
            <person name="Wang G."/>
        </authorList>
    </citation>
    <scope>NUCLEOTIDE SEQUENCE [LARGE SCALE GENOMIC DNA]</scope>
    <source>
        <strain evidence="3">xq</strain>
    </source>
</reference>
<dbReference type="Proteomes" id="UP000440694">
    <property type="component" value="Unassembled WGS sequence"/>
</dbReference>
<keyword evidence="1" id="KW-1133">Transmembrane helix</keyword>
<evidence type="ECO:0000256" key="1">
    <source>
        <dbReference type="SAM" id="Phobius"/>
    </source>
</evidence>
<accession>A0A6I3KIZ4</accession>
<dbReference type="EMBL" id="WMBQ01000001">
    <property type="protein sequence ID" value="MTD92751.1"/>
    <property type="molecule type" value="Genomic_DNA"/>
</dbReference>
<dbReference type="AlphaFoldDB" id="A0A6I3KIZ4"/>
<dbReference type="InterPro" id="IPR008620">
    <property type="entry name" value="FixH"/>
</dbReference>
<evidence type="ECO:0000313" key="2">
    <source>
        <dbReference type="EMBL" id="MTD92751.1"/>
    </source>
</evidence>
<proteinExistence type="predicted"/>
<keyword evidence="1" id="KW-0812">Transmembrane</keyword>